<dbReference type="SUPFAM" id="SSF56784">
    <property type="entry name" value="HAD-like"/>
    <property type="match status" value="1"/>
</dbReference>
<sequence length="681" mass="79854">MRNFKNKIENLKDKNVLFTDFFDTLVHRKVHPNYTLKIWAKFMVRELGLTITADQLFGIRSNATEFVAKKEQKNYLEVAYEKIVTEVYLRLLHSDILNQEDFENFSALYKEADILSEIAVQFTNEELVAELYRLKTQGYTIYLVSDFYLPKAVISKIIEHHGFLDLFEDIFVSCSVDACKENGSIYDDVLQRLKVSPDKVVMVGDNMQSDVINAEKKGLTGIHLKHFSHKIRNKQNLLGKDQKSFYKACRSIEKICLKSEYAFSEFILHFYFFTERLYINARKNKIKDLFFLAREGHYLKALFDSYQELHQFPQESRISTHYLKASRQSATQLALKPIEEEEFGPLMKKFGDMSLTHFLDWFPFSDETKIKIKSELDFPADETLPKFFNSEIMAALKKNETFQKAYEKNRKIQKEAFINYLQSFGVDYEKEGITLVDVGWGGTMQEALYKYFDKEIPVTGYYVGLKEIYNIQKDTKRFGLNFSIYPNKTSSDDILMANGQLYEQLLAAPHGSTLYYANNPMSPTVERHEENEKFVYDTYIAPIQSFMFEQFEQLFHALRPIDYTQEMAQDYMTDMALKTGIFSTKRKINFVKNLSKGFYQNVGANTVGIAYDPKQLKTSKTTLLKRFLISPEKVFRYLVKVKPFLYSKGLYWASKPVDLAYYYIKLNFWVKKKWFDKGLLP</sequence>
<reference evidence="3" key="1">
    <citation type="journal article" date="2019" name="Int. J. Syst. Evol. Microbiol.">
        <title>The Global Catalogue of Microorganisms (GCM) 10K type strain sequencing project: providing services to taxonomists for standard genome sequencing and annotation.</title>
        <authorList>
            <consortium name="The Broad Institute Genomics Platform"/>
            <consortium name="The Broad Institute Genome Sequencing Center for Infectious Disease"/>
            <person name="Wu L."/>
            <person name="Ma J."/>
        </authorList>
    </citation>
    <scope>NUCLEOTIDE SEQUENCE [LARGE SCALE GENOMIC DNA]</scope>
    <source>
        <strain evidence="3">CECT 7477</strain>
    </source>
</reference>
<dbReference type="InterPro" id="IPR023214">
    <property type="entry name" value="HAD_sf"/>
</dbReference>
<dbReference type="RefSeq" id="WP_192462931.1">
    <property type="nucleotide sequence ID" value="NZ_JACYFJ010000005.1"/>
</dbReference>
<dbReference type="GO" id="GO:0016787">
    <property type="term" value="F:hydrolase activity"/>
    <property type="evidence" value="ECO:0007669"/>
    <property type="project" value="UniProtKB-KW"/>
</dbReference>
<dbReference type="Gene3D" id="3.40.50.1000">
    <property type="entry name" value="HAD superfamily/HAD-like"/>
    <property type="match status" value="1"/>
</dbReference>
<dbReference type="Proteomes" id="UP001595814">
    <property type="component" value="Unassembled WGS sequence"/>
</dbReference>
<keyword evidence="1 2" id="KW-0378">Hydrolase</keyword>
<dbReference type="PANTHER" id="PTHR43316">
    <property type="entry name" value="HYDROLASE, HALOACID DELAHOGENASE-RELATED"/>
    <property type="match status" value="1"/>
</dbReference>
<protein>
    <submittedName>
        <fullName evidence="2">HAD family hydrolase</fullName>
    </submittedName>
</protein>
<dbReference type="EMBL" id="JBHSAW010000025">
    <property type="protein sequence ID" value="MFC4097913.1"/>
    <property type="molecule type" value="Genomic_DNA"/>
</dbReference>
<keyword evidence="3" id="KW-1185">Reference proteome</keyword>
<proteinExistence type="predicted"/>
<evidence type="ECO:0000256" key="1">
    <source>
        <dbReference type="ARBA" id="ARBA00022801"/>
    </source>
</evidence>
<evidence type="ECO:0000313" key="2">
    <source>
        <dbReference type="EMBL" id="MFC4097913.1"/>
    </source>
</evidence>
<organism evidence="2 3">
    <name type="scientific">Euzebyella saccharophila</name>
    <dbReference type="NCBI Taxonomy" id="679664"/>
    <lineage>
        <taxon>Bacteria</taxon>
        <taxon>Pseudomonadati</taxon>
        <taxon>Bacteroidota</taxon>
        <taxon>Flavobacteriia</taxon>
        <taxon>Flavobacteriales</taxon>
        <taxon>Flavobacteriaceae</taxon>
        <taxon>Euzebyella</taxon>
    </lineage>
</organism>
<accession>A0ABV8JZ67</accession>
<dbReference type="InterPro" id="IPR051540">
    <property type="entry name" value="S-2-haloacid_dehalogenase"/>
</dbReference>
<evidence type="ECO:0000313" key="3">
    <source>
        <dbReference type="Proteomes" id="UP001595814"/>
    </source>
</evidence>
<dbReference type="PANTHER" id="PTHR43316:SF3">
    <property type="entry name" value="HALOACID DEHALOGENASE, TYPE II (AFU_ORTHOLOGUE AFUA_2G07750)-RELATED"/>
    <property type="match status" value="1"/>
</dbReference>
<dbReference type="Pfam" id="PF00702">
    <property type="entry name" value="Hydrolase"/>
    <property type="match status" value="1"/>
</dbReference>
<comment type="caution">
    <text evidence="2">The sequence shown here is derived from an EMBL/GenBank/DDBJ whole genome shotgun (WGS) entry which is preliminary data.</text>
</comment>
<dbReference type="InterPro" id="IPR036412">
    <property type="entry name" value="HAD-like_sf"/>
</dbReference>
<gene>
    <name evidence="2" type="ORF">ACFOUT_18660</name>
</gene>
<name>A0ABV8JZ67_9FLAO</name>